<gene>
    <name evidence="1" type="ORF">AWB76_01820</name>
</gene>
<reference evidence="2" key="1">
    <citation type="submission" date="2016-01" db="EMBL/GenBank/DDBJ databases">
        <authorList>
            <person name="Peeters Charlotte."/>
        </authorList>
    </citation>
    <scope>NUCLEOTIDE SEQUENCE [LARGE SCALE GENOMIC DNA]</scope>
</reference>
<dbReference type="EMBL" id="FCOI02000004">
    <property type="protein sequence ID" value="SAK53190.1"/>
    <property type="molecule type" value="Genomic_DNA"/>
</dbReference>
<dbReference type="Proteomes" id="UP000054624">
    <property type="component" value="Unassembled WGS sequence"/>
</dbReference>
<proteinExistence type="predicted"/>
<sequence>MSLISTPAVEFMVPSIGKFIETMNLRDELDRLDSKITIKYLIALFMWMAFCPMDQDRKAKFE</sequence>
<dbReference type="AlphaFoldDB" id="A0A158A5Z2"/>
<evidence type="ECO:0000313" key="2">
    <source>
        <dbReference type="Proteomes" id="UP000054624"/>
    </source>
</evidence>
<keyword evidence="2" id="KW-1185">Reference proteome</keyword>
<evidence type="ECO:0000313" key="1">
    <source>
        <dbReference type="EMBL" id="SAK53190.1"/>
    </source>
</evidence>
<accession>A0A158A5Z2</accession>
<protein>
    <submittedName>
        <fullName evidence="1">Uncharacterized protein</fullName>
    </submittedName>
</protein>
<organism evidence="1 2">
    <name type="scientific">Caballeronia temeraria</name>
    <dbReference type="NCBI Taxonomy" id="1777137"/>
    <lineage>
        <taxon>Bacteria</taxon>
        <taxon>Pseudomonadati</taxon>
        <taxon>Pseudomonadota</taxon>
        <taxon>Betaproteobacteria</taxon>
        <taxon>Burkholderiales</taxon>
        <taxon>Burkholderiaceae</taxon>
        <taxon>Caballeronia</taxon>
    </lineage>
</organism>
<name>A0A158A5Z2_9BURK</name>